<keyword evidence="3" id="KW-0813">Transport</keyword>
<feature type="transmembrane region" description="Helical" evidence="12">
    <location>
        <begin position="216"/>
        <end position="238"/>
    </location>
</feature>
<keyword evidence="5 12" id="KW-0812">Transmembrane</keyword>
<dbReference type="InterPro" id="IPR015943">
    <property type="entry name" value="WD40/YVTN_repeat-like_dom_sf"/>
</dbReference>
<gene>
    <name evidence="14" type="ORF">LshimejAT787_1802540</name>
</gene>
<feature type="transmembrane region" description="Helical" evidence="12">
    <location>
        <begin position="250"/>
        <end position="269"/>
    </location>
</feature>
<dbReference type="EMBL" id="BRPK01000018">
    <property type="protein sequence ID" value="GLB44917.1"/>
    <property type="molecule type" value="Genomic_DNA"/>
</dbReference>
<evidence type="ECO:0000256" key="11">
    <source>
        <dbReference type="SAM" id="MobiDB-lite"/>
    </source>
</evidence>
<reference evidence="14" key="1">
    <citation type="submission" date="2022-07" db="EMBL/GenBank/DDBJ databases">
        <title>The genome of Lyophyllum shimeji provides insight into the initial evolution of ectomycorrhizal fungal genome.</title>
        <authorList>
            <person name="Kobayashi Y."/>
            <person name="Shibata T."/>
            <person name="Hirakawa H."/>
            <person name="Shigenobu S."/>
            <person name="Nishiyama T."/>
            <person name="Yamada A."/>
            <person name="Hasebe M."/>
            <person name="Kawaguchi M."/>
        </authorList>
    </citation>
    <scope>NUCLEOTIDE SEQUENCE</scope>
    <source>
        <strain evidence="14">AT787</strain>
    </source>
</reference>
<feature type="transmembrane region" description="Helical" evidence="12">
    <location>
        <begin position="376"/>
        <end position="396"/>
    </location>
</feature>
<dbReference type="PROSITE" id="PS50850">
    <property type="entry name" value="MFS"/>
    <property type="match status" value="1"/>
</dbReference>
<evidence type="ECO:0000256" key="7">
    <source>
        <dbReference type="ARBA" id="ARBA00022989"/>
    </source>
</evidence>
<feature type="repeat" description="WD" evidence="10">
    <location>
        <begin position="810"/>
        <end position="852"/>
    </location>
</feature>
<feature type="transmembrane region" description="Helical" evidence="12">
    <location>
        <begin position="453"/>
        <end position="470"/>
    </location>
</feature>
<feature type="transmembrane region" description="Helical" evidence="12">
    <location>
        <begin position="192"/>
        <end position="210"/>
    </location>
</feature>
<dbReference type="InterPro" id="IPR050814">
    <property type="entry name" value="Myo-inositol_Transporter"/>
</dbReference>
<evidence type="ECO:0000259" key="13">
    <source>
        <dbReference type="PROSITE" id="PS50850"/>
    </source>
</evidence>
<evidence type="ECO:0000256" key="1">
    <source>
        <dbReference type="ARBA" id="ARBA00004141"/>
    </source>
</evidence>
<dbReference type="PROSITE" id="PS00678">
    <property type="entry name" value="WD_REPEATS_1"/>
    <property type="match status" value="1"/>
</dbReference>
<feature type="region of interest" description="Disordered" evidence="11">
    <location>
        <begin position="855"/>
        <end position="879"/>
    </location>
</feature>
<dbReference type="FunFam" id="1.20.1250.20:FF:000474">
    <property type="entry name" value="Sugar transporter, putative"/>
    <property type="match status" value="1"/>
</dbReference>
<feature type="transmembrane region" description="Helical" evidence="12">
    <location>
        <begin position="426"/>
        <end position="446"/>
    </location>
</feature>
<evidence type="ECO:0000256" key="8">
    <source>
        <dbReference type="ARBA" id="ARBA00023136"/>
    </source>
</evidence>
<keyword evidence="15" id="KW-1185">Reference proteome</keyword>
<dbReference type="InterPro" id="IPR019775">
    <property type="entry name" value="WD40_repeat_CS"/>
</dbReference>
<comment type="similarity">
    <text evidence="2">Belongs to the major facilitator superfamily. Sugar transporter (TC 2.A.1.1) family.</text>
</comment>
<dbReference type="OrthoDB" id="5290825at2759"/>
<feature type="transmembrane region" description="Helical" evidence="12">
    <location>
        <begin position="111"/>
        <end position="128"/>
    </location>
</feature>
<feature type="repeat" description="WD" evidence="10">
    <location>
        <begin position="918"/>
        <end position="960"/>
    </location>
</feature>
<comment type="catalytic activity">
    <reaction evidence="9">
        <text>myo-inositol(out) + H(+)(out) = myo-inositol(in) + H(+)(in)</text>
        <dbReference type="Rhea" id="RHEA:60364"/>
        <dbReference type="ChEBI" id="CHEBI:15378"/>
        <dbReference type="ChEBI" id="CHEBI:17268"/>
    </reaction>
</comment>
<dbReference type="PROSITE" id="PS50082">
    <property type="entry name" value="WD_REPEATS_2"/>
    <property type="match status" value="2"/>
</dbReference>
<dbReference type="SUPFAM" id="SSF50978">
    <property type="entry name" value="WD40 repeat-like"/>
    <property type="match status" value="1"/>
</dbReference>
<dbReference type="InterPro" id="IPR001680">
    <property type="entry name" value="WD40_rpt"/>
</dbReference>
<evidence type="ECO:0000256" key="3">
    <source>
        <dbReference type="ARBA" id="ARBA00022448"/>
    </source>
</evidence>
<dbReference type="AlphaFoldDB" id="A0A9P3PXM4"/>
<dbReference type="InterPro" id="IPR003663">
    <property type="entry name" value="Sugar/inositol_transpt"/>
</dbReference>
<keyword evidence="7 12" id="KW-1133">Transmembrane helix</keyword>
<keyword evidence="6" id="KW-0677">Repeat</keyword>
<evidence type="ECO:0000256" key="10">
    <source>
        <dbReference type="PROSITE-ProRule" id="PRU00221"/>
    </source>
</evidence>
<dbReference type="Proteomes" id="UP001063166">
    <property type="component" value="Unassembled WGS sequence"/>
</dbReference>
<evidence type="ECO:0000256" key="5">
    <source>
        <dbReference type="ARBA" id="ARBA00022692"/>
    </source>
</evidence>
<keyword evidence="8 12" id="KW-0472">Membrane</keyword>
<dbReference type="GO" id="GO:0016020">
    <property type="term" value="C:membrane"/>
    <property type="evidence" value="ECO:0007669"/>
    <property type="project" value="UniProtKB-SubCell"/>
</dbReference>
<dbReference type="SUPFAM" id="SSF103473">
    <property type="entry name" value="MFS general substrate transporter"/>
    <property type="match status" value="1"/>
</dbReference>
<comment type="subcellular location">
    <subcellularLocation>
        <location evidence="1">Membrane</location>
        <topology evidence="1">Multi-pass membrane protein</topology>
    </subcellularLocation>
</comment>
<dbReference type="PANTHER" id="PTHR48020">
    <property type="entry name" value="PROTON MYO-INOSITOL COTRANSPORTER"/>
    <property type="match status" value="1"/>
</dbReference>
<dbReference type="GO" id="GO:0022857">
    <property type="term" value="F:transmembrane transporter activity"/>
    <property type="evidence" value="ECO:0007669"/>
    <property type="project" value="InterPro"/>
</dbReference>
<evidence type="ECO:0000256" key="4">
    <source>
        <dbReference type="ARBA" id="ARBA00022574"/>
    </source>
</evidence>
<sequence>MASSHASLLEKELIQKTEFQRTFVEQAPDPSTENINAKLANPLAGLSHDKLIADGEAFAKSHNLGHLSELFQKGALVAQDPLAFDSLPLLTNEDKEVLRHEIANKWDQPKMLYYLVILCSLAAAVQGMDESVINGANLFFAPQFGINPKASSGDPSRNQWLLGLVNSAPYLCCAVLGCWLTEPLNKAFGRRGTIFITATISFLACIWQGVTNSWPHLFVARFVLGLGIGPKSATVPVYAAECAPPPIRGALVMMWQMWTAFGIMLGFVADVAFFKVPNTPHVTGLNWRLMLGSAGVPALFIVLQVFFCPESPRWYVSKGRYDKAYEALTRLRNSPLQAARDLYRIHALLEAEKDIQRGRYRFLELFTVPRNRRATLASLIVMFMQQFCGVNVIAYYSSNIFAEANFPEEQAFWPLYTIDTFGRRNLLLTTFPLMAIFLLMTGFAFWIPTDSKAHIGVIATGIYLFGMAYSPGEGPVPFTYSAEAFPLYVILRERHWPGVHLVLCRNESCHCCAVVFQLRHCHYLPSLLGAFKPQGAFGWYAGWNIVGFVAVLLFVPETKALTLEELDEVFAVPTHIHARYQLKALPHNIKRYIFRRKVRDLPPLYEHEKNASGTLVGDPVDLPDLEQQHLTSIMPGQTTLLQYEAPWPVHSLDWCKSAGPGQQLRPRSAFRIGIASFSENYNNRIAVIGLQDERVLVEDDYTTIRTLSRCAKPLTELLATTGDSLRVYEYNGDTPASGSNYVARQPSTSGHSLTMKTALSGQSKVQAQSTGAPLTNFSWNEKAPSLIVTSSIDTTCTVWNIETSTAITQLIAHDREVYDVAWLPGSTDIFVSVGADGSLRAFDLRSLEHSTILYETPAPKNVPPPSSSPSASARPPTSPLLRIDFNPSDSNYMSTFHMDGHDVQILDMRSPGQPVMELRAHHAQINAFGWGSAEHPLLATAGDDCQVLLWDLANFNSASQGAASPRSASSRLNSPRPDTKKRIITEPIMAYTAPSQVTNLAWSLGYRA</sequence>
<dbReference type="GO" id="GO:0015791">
    <property type="term" value="P:polyol transmembrane transport"/>
    <property type="evidence" value="ECO:0007669"/>
    <property type="project" value="UniProtKB-ARBA"/>
</dbReference>
<evidence type="ECO:0000313" key="14">
    <source>
        <dbReference type="EMBL" id="GLB44917.1"/>
    </source>
</evidence>
<feature type="domain" description="Major facilitator superfamily (MFS) profile" evidence="13">
    <location>
        <begin position="115"/>
        <end position="559"/>
    </location>
</feature>
<evidence type="ECO:0000256" key="12">
    <source>
        <dbReference type="SAM" id="Phobius"/>
    </source>
</evidence>
<evidence type="ECO:0000256" key="9">
    <source>
        <dbReference type="ARBA" id="ARBA00049119"/>
    </source>
</evidence>
<dbReference type="PANTHER" id="PTHR48020:SF25">
    <property type="entry name" value="SUGAR TRANSPORTER, PUTATIVE (AFU_ORTHOLOGUE AFUA_7G05830)-RELATED"/>
    <property type="match status" value="1"/>
</dbReference>
<evidence type="ECO:0000313" key="15">
    <source>
        <dbReference type="Proteomes" id="UP001063166"/>
    </source>
</evidence>
<protein>
    <submittedName>
        <fullName evidence="14">Sugar (And other) transporter</fullName>
    </submittedName>
</protein>
<dbReference type="InterPro" id="IPR036322">
    <property type="entry name" value="WD40_repeat_dom_sf"/>
</dbReference>
<feature type="transmembrane region" description="Helical" evidence="12">
    <location>
        <begin position="160"/>
        <end position="180"/>
    </location>
</feature>
<proteinExistence type="inferred from homology"/>
<organism evidence="14 15">
    <name type="scientific">Lyophyllum shimeji</name>
    <name type="common">Hon-shimeji</name>
    <name type="synonym">Tricholoma shimeji</name>
    <dbReference type="NCBI Taxonomy" id="47721"/>
    <lineage>
        <taxon>Eukaryota</taxon>
        <taxon>Fungi</taxon>
        <taxon>Dikarya</taxon>
        <taxon>Basidiomycota</taxon>
        <taxon>Agaricomycotina</taxon>
        <taxon>Agaricomycetes</taxon>
        <taxon>Agaricomycetidae</taxon>
        <taxon>Agaricales</taxon>
        <taxon>Tricholomatineae</taxon>
        <taxon>Lyophyllaceae</taxon>
        <taxon>Lyophyllum</taxon>
    </lineage>
</organism>
<accession>A0A9P3PXM4</accession>
<feature type="transmembrane region" description="Helical" evidence="12">
    <location>
        <begin position="289"/>
        <end position="308"/>
    </location>
</feature>
<feature type="compositionally biased region" description="Polar residues" evidence="11">
    <location>
        <begin position="959"/>
        <end position="973"/>
    </location>
</feature>
<evidence type="ECO:0000256" key="6">
    <source>
        <dbReference type="ARBA" id="ARBA00022737"/>
    </source>
</evidence>
<dbReference type="PRINTS" id="PR00171">
    <property type="entry name" value="SUGRTRNSPORT"/>
</dbReference>
<dbReference type="Pfam" id="PF00400">
    <property type="entry name" value="WD40"/>
    <property type="match status" value="2"/>
</dbReference>
<dbReference type="Gene3D" id="2.130.10.10">
    <property type="entry name" value="YVTN repeat-like/Quinoprotein amine dehydrogenase"/>
    <property type="match status" value="1"/>
</dbReference>
<dbReference type="Gene3D" id="1.20.1250.20">
    <property type="entry name" value="MFS general substrate transporter like domains"/>
    <property type="match status" value="1"/>
</dbReference>
<dbReference type="InterPro" id="IPR005828">
    <property type="entry name" value="MFS_sugar_transport-like"/>
</dbReference>
<dbReference type="GO" id="GO:0015798">
    <property type="term" value="P:myo-inositol transport"/>
    <property type="evidence" value="ECO:0007669"/>
    <property type="project" value="UniProtKB-ARBA"/>
</dbReference>
<feature type="region of interest" description="Disordered" evidence="11">
    <location>
        <begin position="959"/>
        <end position="979"/>
    </location>
</feature>
<keyword evidence="4 10" id="KW-0853">WD repeat</keyword>
<dbReference type="Pfam" id="PF00083">
    <property type="entry name" value="Sugar_tr"/>
    <property type="match status" value="1"/>
</dbReference>
<dbReference type="SMART" id="SM00320">
    <property type="entry name" value="WD40"/>
    <property type="match status" value="4"/>
</dbReference>
<dbReference type="InterPro" id="IPR036259">
    <property type="entry name" value="MFS_trans_sf"/>
</dbReference>
<evidence type="ECO:0000256" key="2">
    <source>
        <dbReference type="ARBA" id="ARBA00010992"/>
    </source>
</evidence>
<dbReference type="InterPro" id="IPR020846">
    <property type="entry name" value="MFS_dom"/>
</dbReference>
<comment type="caution">
    <text evidence="14">The sequence shown here is derived from an EMBL/GenBank/DDBJ whole genome shotgun (WGS) entry which is preliminary data.</text>
</comment>
<name>A0A9P3PXM4_LYOSH</name>